<dbReference type="RefSeq" id="WP_387985054.1">
    <property type="nucleotide sequence ID" value="NZ_JBHSGR010000001.1"/>
</dbReference>
<reference evidence="3" key="1">
    <citation type="journal article" date="2019" name="Int. J. Syst. Evol. Microbiol.">
        <title>The Global Catalogue of Microorganisms (GCM) 10K type strain sequencing project: providing services to taxonomists for standard genome sequencing and annotation.</title>
        <authorList>
            <consortium name="The Broad Institute Genomics Platform"/>
            <consortium name="The Broad Institute Genome Sequencing Center for Infectious Disease"/>
            <person name="Wu L."/>
            <person name="Ma J."/>
        </authorList>
    </citation>
    <scope>NUCLEOTIDE SEQUENCE [LARGE SCALE GENOMIC DNA]</scope>
    <source>
        <strain evidence="3">CCUG 62763</strain>
    </source>
</reference>
<evidence type="ECO:0000313" key="2">
    <source>
        <dbReference type="EMBL" id="MFC4691901.1"/>
    </source>
</evidence>
<feature type="compositionally biased region" description="Basic and acidic residues" evidence="1">
    <location>
        <begin position="36"/>
        <end position="56"/>
    </location>
</feature>
<evidence type="ECO:0000256" key="1">
    <source>
        <dbReference type="SAM" id="MobiDB-lite"/>
    </source>
</evidence>
<protein>
    <submittedName>
        <fullName evidence="2">Uncharacterized protein</fullName>
    </submittedName>
</protein>
<organism evidence="2 3">
    <name type="scientific">Geodermatophilus arenarius</name>
    <dbReference type="NCBI Taxonomy" id="1137990"/>
    <lineage>
        <taxon>Bacteria</taxon>
        <taxon>Bacillati</taxon>
        <taxon>Actinomycetota</taxon>
        <taxon>Actinomycetes</taxon>
        <taxon>Geodermatophilales</taxon>
        <taxon>Geodermatophilaceae</taxon>
        <taxon>Geodermatophilus</taxon>
    </lineage>
</organism>
<accession>A0ABV9LCM6</accession>
<dbReference type="EMBL" id="JBHSGR010000001">
    <property type="protein sequence ID" value="MFC4691901.1"/>
    <property type="molecule type" value="Genomic_DNA"/>
</dbReference>
<gene>
    <name evidence="2" type="ORF">ACFO3M_00705</name>
</gene>
<feature type="compositionally biased region" description="Low complexity" evidence="1">
    <location>
        <begin position="17"/>
        <end position="27"/>
    </location>
</feature>
<feature type="compositionally biased region" description="Basic and acidic residues" evidence="1">
    <location>
        <begin position="1"/>
        <end position="10"/>
    </location>
</feature>
<name>A0ABV9LCM6_9ACTN</name>
<feature type="region of interest" description="Disordered" evidence="1">
    <location>
        <begin position="1"/>
        <end position="56"/>
    </location>
</feature>
<sequence>MTQPAERSDGDYGYDMAHGAAAGAARAPVPPVGAEPADRTGHDPGGDYGYDEVHRS</sequence>
<dbReference type="Proteomes" id="UP001596025">
    <property type="component" value="Unassembled WGS sequence"/>
</dbReference>
<evidence type="ECO:0000313" key="3">
    <source>
        <dbReference type="Proteomes" id="UP001596025"/>
    </source>
</evidence>
<proteinExistence type="predicted"/>
<comment type="caution">
    <text evidence="2">The sequence shown here is derived from an EMBL/GenBank/DDBJ whole genome shotgun (WGS) entry which is preliminary data.</text>
</comment>
<keyword evidence="3" id="KW-1185">Reference proteome</keyword>